<dbReference type="GO" id="GO:0016706">
    <property type="term" value="F:2-oxoglutarate-dependent dioxygenase activity"/>
    <property type="evidence" value="ECO:0007669"/>
    <property type="project" value="UniProtKB-ARBA"/>
</dbReference>
<gene>
    <name evidence="5" type="ORF">MO867_06605</name>
</gene>
<dbReference type="InterPro" id="IPR050411">
    <property type="entry name" value="AlphaKG_dependent_hydroxylases"/>
</dbReference>
<protein>
    <submittedName>
        <fullName evidence="5">TauD/TfdA family dioxygenase</fullName>
    </submittedName>
</protein>
<evidence type="ECO:0000256" key="1">
    <source>
        <dbReference type="ARBA" id="ARBA00001954"/>
    </source>
</evidence>
<keyword evidence="2" id="KW-0560">Oxidoreductase</keyword>
<dbReference type="GO" id="GO:0017000">
    <property type="term" value="P:antibiotic biosynthetic process"/>
    <property type="evidence" value="ECO:0007669"/>
    <property type="project" value="UniProtKB-KW"/>
</dbReference>
<dbReference type="SUPFAM" id="SSF51197">
    <property type="entry name" value="Clavaminate synthase-like"/>
    <property type="match status" value="1"/>
</dbReference>
<name>A0A9X2EKQ6_9GAMM</name>
<accession>A0A9X2EKQ6</accession>
<dbReference type="PANTHER" id="PTHR10696">
    <property type="entry name" value="GAMMA-BUTYROBETAINE HYDROXYLASE-RELATED"/>
    <property type="match status" value="1"/>
</dbReference>
<evidence type="ECO:0000256" key="2">
    <source>
        <dbReference type="ARBA" id="ARBA00023002"/>
    </source>
</evidence>
<dbReference type="Gene3D" id="3.60.130.10">
    <property type="entry name" value="Clavaminate synthase-like"/>
    <property type="match status" value="1"/>
</dbReference>
<evidence type="ECO:0000256" key="3">
    <source>
        <dbReference type="ARBA" id="ARBA00023194"/>
    </source>
</evidence>
<dbReference type="Pfam" id="PF02668">
    <property type="entry name" value="TauD"/>
    <property type="match status" value="1"/>
</dbReference>
<evidence type="ECO:0000313" key="6">
    <source>
        <dbReference type="Proteomes" id="UP001139028"/>
    </source>
</evidence>
<evidence type="ECO:0000259" key="4">
    <source>
        <dbReference type="Pfam" id="PF02668"/>
    </source>
</evidence>
<sequence>MTNIAPSRLIQAQAWGAQDMTAKSNWKFHWPSTWESEVRALDNWAAEQNDSINNLQKNSIATPEFDQLAIRVKRELELGSGVAWIHGEDSLDESTLNLLFLKISLAMGKTINTYGRLYGIRDTGKDYTSESIPVSQTNAPTGVHTDSSQRTVLPKILGLCCIMPAVTGGKSKIVSASQVHEKLRQSAPQKLEILYKDYIRDLVTPGSEKNIENIQENHFPIFKYSEDKLTIRYMRYWIEKGQERIGKPLSSEVTSALDALDIELNSEENTLSFYMERGDIIFVDNTRILHDRDGFIDTPEQKRVYTRVWIDQSEETKEK</sequence>
<comment type="cofactor">
    <cofactor evidence="1">
        <name>Fe(2+)</name>
        <dbReference type="ChEBI" id="CHEBI:29033"/>
    </cofactor>
</comment>
<feature type="domain" description="TauD/TfdA-like" evidence="4">
    <location>
        <begin position="61"/>
        <end position="309"/>
    </location>
</feature>
<dbReference type="InterPro" id="IPR003819">
    <property type="entry name" value="TauD/TfdA-like"/>
</dbReference>
<proteinExistence type="predicted"/>
<keyword evidence="6" id="KW-1185">Reference proteome</keyword>
<dbReference type="Proteomes" id="UP001139028">
    <property type="component" value="Unassembled WGS sequence"/>
</dbReference>
<dbReference type="EMBL" id="JALBWM010000019">
    <property type="protein sequence ID" value="MCO1334009.1"/>
    <property type="molecule type" value="Genomic_DNA"/>
</dbReference>
<dbReference type="RefSeq" id="WP_252465471.1">
    <property type="nucleotide sequence ID" value="NZ_JALBWM010000019.1"/>
</dbReference>
<dbReference type="PANTHER" id="PTHR10696:SF56">
    <property type="entry name" value="TAUD_TFDA-LIKE DOMAIN-CONTAINING PROTEIN"/>
    <property type="match status" value="1"/>
</dbReference>
<organism evidence="5 6">
    <name type="scientific">Microbulbifer okhotskensis</name>
    <dbReference type="NCBI Taxonomy" id="2926617"/>
    <lineage>
        <taxon>Bacteria</taxon>
        <taxon>Pseudomonadati</taxon>
        <taxon>Pseudomonadota</taxon>
        <taxon>Gammaproteobacteria</taxon>
        <taxon>Cellvibrionales</taxon>
        <taxon>Microbulbiferaceae</taxon>
        <taxon>Microbulbifer</taxon>
    </lineage>
</organism>
<comment type="caution">
    <text evidence="5">The sequence shown here is derived from an EMBL/GenBank/DDBJ whole genome shotgun (WGS) entry which is preliminary data.</text>
</comment>
<keyword evidence="5" id="KW-0223">Dioxygenase</keyword>
<dbReference type="AlphaFoldDB" id="A0A9X2EKQ6"/>
<evidence type="ECO:0000313" key="5">
    <source>
        <dbReference type="EMBL" id="MCO1334009.1"/>
    </source>
</evidence>
<dbReference type="InterPro" id="IPR042098">
    <property type="entry name" value="TauD-like_sf"/>
</dbReference>
<reference evidence="5" key="1">
    <citation type="journal article" date="2022" name="Arch. Microbiol.">
        <title>Microbulbifer okhotskensis sp. nov., isolated from a deep bottom sediment of the Okhotsk Sea.</title>
        <authorList>
            <person name="Romanenko L."/>
            <person name="Kurilenko V."/>
            <person name="Otstavnykh N."/>
            <person name="Velansky P."/>
            <person name="Isaeva M."/>
            <person name="Mikhailov V."/>
        </authorList>
    </citation>
    <scope>NUCLEOTIDE SEQUENCE</scope>
    <source>
        <strain evidence="5">OS29</strain>
    </source>
</reference>
<keyword evidence="3" id="KW-0045">Antibiotic biosynthesis</keyword>